<gene>
    <name evidence="2" type="ORF">T01_13880</name>
</gene>
<evidence type="ECO:0000256" key="1">
    <source>
        <dbReference type="SAM" id="MobiDB-lite"/>
    </source>
</evidence>
<comment type="caution">
    <text evidence="2">The sequence shown here is derived from an EMBL/GenBank/DDBJ whole genome shotgun (WGS) entry which is preliminary data.</text>
</comment>
<dbReference type="AlphaFoldDB" id="A0A0V1ALA9"/>
<feature type="compositionally biased region" description="Polar residues" evidence="1">
    <location>
        <begin position="50"/>
        <end position="59"/>
    </location>
</feature>
<feature type="compositionally biased region" description="Basic residues" evidence="1">
    <location>
        <begin position="40"/>
        <end position="49"/>
    </location>
</feature>
<keyword evidence="3" id="KW-1185">Reference proteome</keyword>
<dbReference type="EMBL" id="JYDH01000838">
    <property type="protein sequence ID" value="KRY25608.1"/>
    <property type="molecule type" value="Genomic_DNA"/>
</dbReference>
<proteinExistence type="predicted"/>
<sequence length="59" mass="6891">MKLRHTDNRSDEGHLILLIIKMKREYEALQKIIGSIVGHKQAHKTKHTTGHYNISENQE</sequence>
<name>A0A0V1ALA9_TRISP</name>
<dbReference type="Proteomes" id="UP000054776">
    <property type="component" value="Unassembled WGS sequence"/>
</dbReference>
<dbReference type="InParanoid" id="A0A0V1ALA9"/>
<feature type="region of interest" description="Disordered" evidence="1">
    <location>
        <begin position="38"/>
        <end position="59"/>
    </location>
</feature>
<protein>
    <submittedName>
        <fullName evidence="2">Uncharacterized protein</fullName>
    </submittedName>
</protein>
<evidence type="ECO:0000313" key="2">
    <source>
        <dbReference type="EMBL" id="KRY25608.1"/>
    </source>
</evidence>
<evidence type="ECO:0000313" key="3">
    <source>
        <dbReference type="Proteomes" id="UP000054776"/>
    </source>
</evidence>
<accession>A0A0V1ALA9</accession>
<reference evidence="2 3" key="1">
    <citation type="submission" date="2015-01" db="EMBL/GenBank/DDBJ databases">
        <title>Evolution of Trichinella species and genotypes.</title>
        <authorList>
            <person name="Korhonen P.K."/>
            <person name="Edoardo P."/>
            <person name="Giuseppe L.R."/>
            <person name="Gasser R.B."/>
        </authorList>
    </citation>
    <scope>NUCLEOTIDE SEQUENCE [LARGE SCALE GENOMIC DNA]</scope>
    <source>
        <strain evidence="2">ISS3</strain>
    </source>
</reference>
<organism evidence="2 3">
    <name type="scientific">Trichinella spiralis</name>
    <name type="common">Trichina worm</name>
    <dbReference type="NCBI Taxonomy" id="6334"/>
    <lineage>
        <taxon>Eukaryota</taxon>
        <taxon>Metazoa</taxon>
        <taxon>Ecdysozoa</taxon>
        <taxon>Nematoda</taxon>
        <taxon>Enoplea</taxon>
        <taxon>Dorylaimia</taxon>
        <taxon>Trichinellida</taxon>
        <taxon>Trichinellidae</taxon>
        <taxon>Trichinella</taxon>
    </lineage>
</organism>